<dbReference type="GeneTree" id="ENSGT01030000234787"/>
<dbReference type="InterPro" id="IPR009728">
    <property type="entry name" value="BAALC"/>
</dbReference>
<dbReference type="InParanoid" id="A0A671UIK4"/>
<sequence>MGCGGSRADAIIEPRYHESWTRETESTWLTNTDVETSLPVATSKSHSPFYSFLLP</sequence>
<reference evidence="1" key="2">
    <citation type="submission" date="2025-08" db="UniProtKB">
        <authorList>
            <consortium name="Ensembl"/>
        </authorList>
    </citation>
    <scope>IDENTIFICATION</scope>
</reference>
<dbReference type="GO" id="GO:0005737">
    <property type="term" value="C:cytoplasm"/>
    <property type="evidence" value="ECO:0007669"/>
    <property type="project" value="InterPro"/>
</dbReference>
<name>A0A671UIK4_SPAAU</name>
<organism evidence="1 2">
    <name type="scientific">Sparus aurata</name>
    <name type="common">Gilthead sea bream</name>
    <dbReference type="NCBI Taxonomy" id="8175"/>
    <lineage>
        <taxon>Eukaryota</taxon>
        <taxon>Metazoa</taxon>
        <taxon>Chordata</taxon>
        <taxon>Craniata</taxon>
        <taxon>Vertebrata</taxon>
        <taxon>Euteleostomi</taxon>
        <taxon>Actinopterygii</taxon>
        <taxon>Neopterygii</taxon>
        <taxon>Teleostei</taxon>
        <taxon>Neoteleostei</taxon>
        <taxon>Acanthomorphata</taxon>
        <taxon>Eupercaria</taxon>
        <taxon>Spariformes</taxon>
        <taxon>Sparidae</taxon>
        <taxon>Sparus</taxon>
    </lineage>
</organism>
<keyword evidence="2" id="KW-1185">Reference proteome</keyword>
<evidence type="ECO:0000313" key="1">
    <source>
        <dbReference type="Ensembl" id="ENSSAUP00010012519.1"/>
    </source>
</evidence>
<proteinExistence type="predicted"/>
<protein>
    <recommendedName>
        <fullName evidence="3">BAALC binder of MAP3K1 and KLF4 b</fullName>
    </recommendedName>
</protein>
<dbReference type="AlphaFoldDB" id="A0A671UIK4"/>
<evidence type="ECO:0000313" key="2">
    <source>
        <dbReference type="Proteomes" id="UP000472265"/>
    </source>
</evidence>
<dbReference type="PANTHER" id="PTHR14731:SF0">
    <property type="entry name" value="BRAIN AND ACUTE LEUKEMIA CYTOPLASMIC PROTEIN"/>
    <property type="match status" value="1"/>
</dbReference>
<dbReference type="Pfam" id="PF06989">
    <property type="entry name" value="BAALC_N"/>
    <property type="match status" value="1"/>
</dbReference>
<accession>A0A671UIK4</accession>
<dbReference type="OMA" id="KSWESFW"/>
<reference evidence="1" key="1">
    <citation type="submission" date="2021-04" db="EMBL/GenBank/DDBJ databases">
        <authorList>
            <consortium name="Wellcome Sanger Institute Data Sharing"/>
        </authorList>
    </citation>
    <scope>NUCLEOTIDE SEQUENCE [LARGE SCALE GENOMIC DNA]</scope>
</reference>
<dbReference type="Proteomes" id="UP000472265">
    <property type="component" value="Chromosome 3"/>
</dbReference>
<evidence type="ECO:0008006" key="3">
    <source>
        <dbReference type="Google" id="ProtNLM"/>
    </source>
</evidence>
<dbReference type="Ensembl" id="ENSSAUT00010013311.1">
    <property type="protein sequence ID" value="ENSSAUP00010012519.1"/>
    <property type="gene ID" value="ENSSAUG00010005974.1"/>
</dbReference>
<reference evidence="1" key="3">
    <citation type="submission" date="2025-09" db="UniProtKB">
        <authorList>
            <consortium name="Ensembl"/>
        </authorList>
    </citation>
    <scope>IDENTIFICATION</scope>
</reference>
<dbReference type="PANTHER" id="PTHR14731">
    <property type="entry name" value="BRAIN AND ACUTE LEUKEMIA CYTOPLASMIC PROTEIN"/>
    <property type="match status" value="1"/>
</dbReference>